<evidence type="ECO:0000256" key="4">
    <source>
        <dbReference type="ARBA" id="ARBA00047942"/>
    </source>
</evidence>
<name>A0ABW4TYC9_9SPHN</name>
<dbReference type="InterPro" id="IPR002052">
    <property type="entry name" value="DNA_methylase_N6_adenine_CS"/>
</dbReference>
<dbReference type="PANTHER" id="PTHR33841">
    <property type="entry name" value="DNA METHYLTRANSFERASE YEEA-RELATED"/>
    <property type="match status" value="1"/>
</dbReference>
<feature type="domain" description="MmeI-like DNA-methyltransferase" evidence="8">
    <location>
        <begin position="408"/>
        <end position="664"/>
    </location>
</feature>
<dbReference type="PROSITE" id="PS00092">
    <property type="entry name" value="N6_MTASE"/>
    <property type="match status" value="1"/>
</dbReference>
<proteinExistence type="predicted"/>
<dbReference type="InterPro" id="IPR046816">
    <property type="entry name" value="MmeI_Mtase"/>
</dbReference>
<dbReference type="GO" id="GO:0032259">
    <property type="term" value="P:methylation"/>
    <property type="evidence" value="ECO:0007669"/>
    <property type="project" value="UniProtKB-KW"/>
</dbReference>
<evidence type="ECO:0000259" key="7">
    <source>
        <dbReference type="Pfam" id="PF20466"/>
    </source>
</evidence>
<dbReference type="PANTHER" id="PTHR33841:SF1">
    <property type="entry name" value="DNA METHYLTRANSFERASE A"/>
    <property type="match status" value="1"/>
</dbReference>
<dbReference type="Pfam" id="PF20466">
    <property type="entry name" value="MmeI_TRD"/>
    <property type="match status" value="1"/>
</dbReference>
<dbReference type="Pfam" id="PF20465">
    <property type="entry name" value="MmeI_hel"/>
    <property type="match status" value="1"/>
</dbReference>
<dbReference type="InterPro" id="IPR046817">
    <property type="entry name" value="MmeI_N"/>
</dbReference>
<dbReference type="PRINTS" id="PR00507">
    <property type="entry name" value="N12N6MTFRASE"/>
</dbReference>
<keyword evidence="2 9" id="KW-0489">Methyltransferase</keyword>
<evidence type="ECO:0000256" key="1">
    <source>
        <dbReference type="ARBA" id="ARBA00011900"/>
    </source>
</evidence>
<feature type="domain" description="MmeI-like N-terminal" evidence="5">
    <location>
        <begin position="10"/>
        <end position="235"/>
    </location>
</feature>
<gene>
    <name evidence="9" type="ORF">ACFSGX_13250</name>
</gene>
<accession>A0ABW4TYC9</accession>
<evidence type="ECO:0000259" key="5">
    <source>
        <dbReference type="Pfam" id="PF20464"/>
    </source>
</evidence>
<comment type="caution">
    <text evidence="9">The sequence shown here is derived from an EMBL/GenBank/DDBJ whole genome shotgun (WGS) entry which is preliminary data.</text>
</comment>
<dbReference type="Pfam" id="PF20473">
    <property type="entry name" value="MmeI_Mtase"/>
    <property type="match status" value="1"/>
</dbReference>
<sequence>MSDSASIDALITRWASNEGGAERANFPPFLIELCALLDLPRPDPAGATHDHNDYVFERAVRFHDEAGRTGHGRIDLYRRGCFVLEAKQSREPGGAKAVALPEQTDLPGFEAGRVRGRRSAHRGWDVLMRNAREQAEQYARALPTTHGWPPFILVCDVGHAFEVFADFSGQGKNYRQFPDRGGYRIYLDDLHKPAIRDRLRAIWRDPHSLDPARHAARVTRDIAQRLASVSKHLEDRGHAAEPVAHFLMRCLFTMFAEDTGLLEPGCFTQLLNETRADPRTFAPLLEDLWRTMDVGGLSPVLRRTVRRFNGGLFADSRAIPLDREEIGELYQASLHVWTEVEPAIFGTLLEQALDPAERRRLGAHYTPRAYVERLVIATVIEPLQREWETVVLGTVERERGADRKAAIAAVHDFHVRLARTRVLDPACGTGNFLYVALELMKRLEGDVLEVLADLGGQEVLALETETVHPRNFLGMELNPRAAAIAELVLWLGYLQWQIRNGGVVSDPVLETLRNIEARDAVLAHDAPPQGDTGVALYNPRRPVWPEADYIVGNPPFIGGKDVRGRLGEGYATALWKAHPKMPKSADFVMYWWDRAAERLTERGTRLKRFGFVTTNSITQEFSRRVIAARLDARAPVRLVMAVPDHPWTKATRDAAAVRIAMTVVEAGSGEGVLLDVEREAGLDTDAPVIVLRETGGRIHANLTAGADVTQVKALRANAWIASPGVKLHGAGFIVSPREAAMLGLGTRPGLEEHIRPYRHGRDVTARSRDVMVIDLLGLSEAGVRKRFPEVYQHLLVTVKVARSEQVAKSGTADAVAYLREWWVLGKARSDLRSAIAGTDRYVVTVETAKHRTFQFLDAAILPDNMLVCAALPNAHDLGVLSSRLHGAWVSAQGGTLEDRPRYTKGNCFDPFPFPDASVEQCVVIGDLAEELDAMRKEVLTAEGDLTLTGLYNLRDKVRGGASLDLVEEDQRRRGRVDILIELHDRIDLAVAEAYGWGADARAGVLDDATIVARLVALNAERHAEERRGVVRWLRPDYQLARAGVTQLPTAVADVQIEAALDTGRVRKPAFPRDAIGQTAAVLVALRGGTALAGADIARLYSQGQRVERRIVATLSALERLGHVAAEGDRYHLRRVA</sequence>
<dbReference type="InterPro" id="IPR046820">
    <property type="entry name" value="MmeI_TRD"/>
</dbReference>
<organism evidence="9 10">
    <name type="scientific">Sphingomonas arantia</name>
    <dbReference type="NCBI Taxonomy" id="1460676"/>
    <lineage>
        <taxon>Bacteria</taxon>
        <taxon>Pseudomonadati</taxon>
        <taxon>Pseudomonadota</taxon>
        <taxon>Alphaproteobacteria</taxon>
        <taxon>Sphingomonadales</taxon>
        <taxon>Sphingomonadaceae</taxon>
        <taxon>Sphingomonas</taxon>
    </lineage>
</organism>
<dbReference type="Pfam" id="PF20464">
    <property type="entry name" value="MmeI_N"/>
    <property type="match status" value="1"/>
</dbReference>
<dbReference type="Proteomes" id="UP001597400">
    <property type="component" value="Unassembled WGS sequence"/>
</dbReference>
<dbReference type="InterPro" id="IPR046819">
    <property type="entry name" value="MmeI_hel"/>
</dbReference>
<keyword evidence="10" id="KW-1185">Reference proteome</keyword>
<dbReference type="GO" id="GO:0008168">
    <property type="term" value="F:methyltransferase activity"/>
    <property type="evidence" value="ECO:0007669"/>
    <property type="project" value="UniProtKB-KW"/>
</dbReference>
<keyword evidence="3" id="KW-0808">Transferase</keyword>
<reference evidence="10" key="1">
    <citation type="journal article" date="2019" name="Int. J. Syst. Evol. Microbiol.">
        <title>The Global Catalogue of Microorganisms (GCM) 10K type strain sequencing project: providing services to taxonomists for standard genome sequencing and annotation.</title>
        <authorList>
            <consortium name="The Broad Institute Genomics Platform"/>
            <consortium name="The Broad Institute Genome Sequencing Center for Infectious Disease"/>
            <person name="Wu L."/>
            <person name="Ma J."/>
        </authorList>
    </citation>
    <scope>NUCLEOTIDE SEQUENCE [LARGE SCALE GENOMIC DNA]</scope>
    <source>
        <strain evidence="10">CGMCC 1.12702</strain>
    </source>
</reference>
<evidence type="ECO:0000259" key="6">
    <source>
        <dbReference type="Pfam" id="PF20465"/>
    </source>
</evidence>
<evidence type="ECO:0000259" key="8">
    <source>
        <dbReference type="Pfam" id="PF20473"/>
    </source>
</evidence>
<evidence type="ECO:0000313" key="9">
    <source>
        <dbReference type="EMBL" id="MFD1951734.1"/>
    </source>
</evidence>
<dbReference type="EC" id="2.1.1.72" evidence="1"/>
<dbReference type="EMBL" id="JBHUGS010000003">
    <property type="protein sequence ID" value="MFD1951734.1"/>
    <property type="molecule type" value="Genomic_DNA"/>
</dbReference>
<comment type="catalytic activity">
    <reaction evidence="4">
        <text>a 2'-deoxyadenosine in DNA + S-adenosyl-L-methionine = an N(6)-methyl-2'-deoxyadenosine in DNA + S-adenosyl-L-homocysteine + H(+)</text>
        <dbReference type="Rhea" id="RHEA:15197"/>
        <dbReference type="Rhea" id="RHEA-COMP:12418"/>
        <dbReference type="Rhea" id="RHEA-COMP:12419"/>
        <dbReference type="ChEBI" id="CHEBI:15378"/>
        <dbReference type="ChEBI" id="CHEBI:57856"/>
        <dbReference type="ChEBI" id="CHEBI:59789"/>
        <dbReference type="ChEBI" id="CHEBI:90615"/>
        <dbReference type="ChEBI" id="CHEBI:90616"/>
        <dbReference type="EC" id="2.1.1.72"/>
    </reaction>
</comment>
<dbReference type="SUPFAM" id="SSF53335">
    <property type="entry name" value="S-adenosyl-L-methionine-dependent methyltransferases"/>
    <property type="match status" value="1"/>
</dbReference>
<evidence type="ECO:0000256" key="2">
    <source>
        <dbReference type="ARBA" id="ARBA00022603"/>
    </source>
</evidence>
<dbReference type="Gene3D" id="3.40.50.150">
    <property type="entry name" value="Vaccinia Virus protein VP39"/>
    <property type="match status" value="1"/>
</dbReference>
<feature type="domain" description="MmeI-like target recognition" evidence="7">
    <location>
        <begin position="843"/>
        <end position="915"/>
    </location>
</feature>
<dbReference type="InterPro" id="IPR050953">
    <property type="entry name" value="N4_N6_ade-DNA_methylase"/>
</dbReference>
<evidence type="ECO:0000313" key="10">
    <source>
        <dbReference type="Proteomes" id="UP001597400"/>
    </source>
</evidence>
<evidence type="ECO:0000256" key="3">
    <source>
        <dbReference type="ARBA" id="ARBA00022679"/>
    </source>
</evidence>
<dbReference type="InterPro" id="IPR029063">
    <property type="entry name" value="SAM-dependent_MTases_sf"/>
</dbReference>
<protein>
    <recommendedName>
        <fullName evidence="1">site-specific DNA-methyltransferase (adenine-specific)</fullName>
        <ecNumber evidence="1">2.1.1.72</ecNumber>
    </recommendedName>
</protein>
<feature type="domain" description="MmeI-like helicase spacer" evidence="6">
    <location>
        <begin position="242"/>
        <end position="313"/>
    </location>
</feature>
<dbReference type="RefSeq" id="WP_380930592.1">
    <property type="nucleotide sequence ID" value="NZ_JBHUGS010000003.1"/>
</dbReference>